<feature type="region of interest" description="Disordered" evidence="1">
    <location>
        <begin position="1"/>
        <end position="33"/>
    </location>
</feature>
<reference evidence="2 3" key="1">
    <citation type="journal article" date="2023" name="Sci. Data">
        <title>Genome assembly of the Korean intertidal mud-creeper Batillaria attramentaria.</title>
        <authorList>
            <person name="Patra A.K."/>
            <person name="Ho P.T."/>
            <person name="Jun S."/>
            <person name="Lee S.J."/>
            <person name="Kim Y."/>
            <person name="Won Y.J."/>
        </authorList>
    </citation>
    <scope>NUCLEOTIDE SEQUENCE [LARGE SCALE GENOMIC DNA]</scope>
    <source>
        <strain evidence="2">Wonlab-2016</strain>
    </source>
</reference>
<gene>
    <name evidence="2" type="ORF">BaRGS_00039201</name>
</gene>
<evidence type="ECO:0000313" key="2">
    <source>
        <dbReference type="EMBL" id="KAK7457740.1"/>
    </source>
</evidence>
<sequence length="101" mass="11789">MDWRHGTDEYSNRLLERHTHPHKNSSTSNKMRELGRLVEYTKLRNITSTEKVSCQVPFRVHSRVGKYESPSLAMKLGDMFWLAATLSRQTVSESDHEEKNV</sequence>
<dbReference type="AlphaFoldDB" id="A0ABD0J3N5"/>
<comment type="caution">
    <text evidence="2">The sequence shown here is derived from an EMBL/GenBank/DDBJ whole genome shotgun (WGS) entry which is preliminary data.</text>
</comment>
<keyword evidence="3" id="KW-1185">Reference proteome</keyword>
<evidence type="ECO:0000256" key="1">
    <source>
        <dbReference type="SAM" id="MobiDB-lite"/>
    </source>
</evidence>
<organism evidence="2 3">
    <name type="scientific">Batillaria attramentaria</name>
    <dbReference type="NCBI Taxonomy" id="370345"/>
    <lineage>
        <taxon>Eukaryota</taxon>
        <taxon>Metazoa</taxon>
        <taxon>Spiralia</taxon>
        <taxon>Lophotrochozoa</taxon>
        <taxon>Mollusca</taxon>
        <taxon>Gastropoda</taxon>
        <taxon>Caenogastropoda</taxon>
        <taxon>Sorbeoconcha</taxon>
        <taxon>Cerithioidea</taxon>
        <taxon>Batillariidae</taxon>
        <taxon>Batillaria</taxon>
    </lineage>
</organism>
<protein>
    <submittedName>
        <fullName evidence="2">Uncharacterized protein</fullName>
    </submittedName>
</protein>
<proteinExistence type="predicted"/>
<evidence type="ECO:0000313" key="3">
    <source>
        <dbReference type="Proteomes" id="UP001519460"/>
    </source>
</evidence>
<dbReference type="Proteomes" id="UP001519460">
    <property type="component" value="Unassembled WGS sequence"/>
</dbReference>
<feature type="compositionally biased region" description="Basic and acidic residues" evidence="1">
    <location>
        <begin position="1"/>
        <end position="18"/>
    </location>
</feature>
<name>A0ABD0J3N5_9CAEN</name>
<accession>A0ABD0J3N5</accession>
<dbReference type="EMBL" id="JACVVK020000670">
    <property type="protein sequence ID" value="KAK7457740.1"/>
    <property type="molecule type" value="Genomic_DNA"/>
</dbReference>